<evidence type="ECO:0000256" key="2">
    <source>
        <dbReference type="ARBA" id="ARBA00022729"/>
    </source>
</evidence>
<comment type="similarity">
    <text evidence="1">Belongs to the type II cytokine receptor family.</text>
</comment>
<dbReference type="Gene3D" id="2.60.40.10">
    <property type="entry name" value="Immunoglobulins"/>
    <property type="match status" value="2"/>
</dbReference>
<accession>A0A9W8C0M6</accession>
<evidence type="ECO:0000256" key="1">
    <source>
        <dbReference type="ARBA" id="ARBA00005399"/>
    </source>
</evidence>
<dbReference type="InterPro" id="IPR036116">
    <property type="entry name" value="FN3_sf"/>
</dbReference>
<dbReference type="GO" id="GO:0005886">
    <property type="term" value="C:plasma membrane"/>
    <property type="evidence" value="ECO:0007669"/>
    <property type="project" value="TreeGrafter"/>
</dbReference>
<keyword evidence="4 8" id="KW-0675">Receptor</keyword>
<keyword evidence="9" id="KW-1185">Reference proteome</keyword>
<evidence type="ECO:0000259" key="7">
    <source>
        <dbReference type="Pfam" id="PF09294"/>
    </source>
</evidence>
<sequence>MVDAKELLASILFNSFLVTILLVTNCTHADVTANSSKYTRLKLSDGLPQCLSSANMSTVTAPVLSLITLVCWAHCSHSVQDDLAPVEVDFRSLDYRNVLYWKQPHKAGQHKKYFVQHKVYGDKEWTNTEHCQGIQLLQCDLSQETSDPREWYYARVRSLSAEGYSSWVISPRFHPHWDTSISPPQLKATVTGLTIMVQIRPPRTPLRGPKGTRLRVTKLQKLTFRIYLMHNDVEEEVLETDSCSKELEIPGLHPKTTYCLQAVSIIPRSGRKSTRSPSLCISTN</sequence>
<feature type="domain" description="Fibronectin type-III" evidence="6">
    <location>
        <begin position="65"/>
        <end position="167"/>
    </location>
</feature>
<evidence type="ECO:0000256" key="4">
    <source>
        <dbReference type="ARBA" id="ARBA00023170"/>
    </source>
</evidence>
<dbReference type="InterPro" id="IPR013783">
    <property type="entry name" value="Ig-like_fold"/>
</dbReference>
<dbReference type="SUPFAM" id="SSF49265">
    <property type="entry name" value="Fibronectin type III"/>
    <property type="match status" value="2"/>
</dbReference>
<keyword evidence="2 5" id="KW-0732">Signal</keyword>
<dbReference type="PANTHER" id="PTHR20859">
    <property type="entry name" value="INTERFERON/INTERLEUKIN RECEPTOR"/>
    <property type="match status" value="1"/>
</dbReference>
<proteinExistence type="inferred from homology"/>
<dbReference type="InterPro" id="IPR003961">
    <property type="entry name" value="FN3_dom"/>
</dbReference>
<evidence type="ECO:0000259" key="6">
    <source>
        <dbReference type="Pfam" id="PF01108"/>
    </source>
</evidence>
<dbReference type="InterPro" id="IPR015373">
    <property type="entry name" value="Interferon/interleukin_rcp_dom"/>
</dbReference>
<dbReference type="Pfam" id="PF09294">
    <property type="entry name" value="Interfer-bind"/>
    <property type="match status" value="1"/>
</dbReference>
<dbReference type="InterPro" id="IPR050650">
    <property type="entry name" value="Type-II_Cytokine-TF_Rcpt"/>
</dbReference>
<protein>
    <submittedName>
        <fullName evidence="8">Interleukin-22 receptor subunit alpha-2</fullName>
    </submittedName>
</protein>
<evidence type="ECO:0000313" key="9">
    <source>
        <dbReference type="Proteomes" id="UP001059041"/>
    </source>
</evidence>
<dbReference type="Pfam" id="PF01108">
    <property type="entry name" value="Tissue_fac"/>
    <property type="match status" value="1"/>
</dbReference>
<dbReference type="PANTHER" id="PTHR20859:SF53">
    <property type="entry name" value="INTERLEUKIN-22 RECEPTOR SUBUNIT ALPHA-1"/>
    <property type="match status" value="1"/>
</dbReference>
<evidence type="ECO:0000256" key="5">
    <source>
        <dbReference type="SAM" id="SignalP"/>
    </source>
</evidence>
<dbReference type="AlphaFoldDB" id="A0A9W8C0M6"/>
<dbReference type="GO" id="GO:0004896">
    <property type="term" value="F:cytokine receptor activity"/>
    <property type="evidence" value="ECO:0007669"/>
    <property type="project" value="TreeGrafter"/>
</dbReference>
<gene>
    <name evidence="8" type="ORF">IRJ41_001538</name>
</gene>
<evidence type="ECO:0000313" key="8">
    <source>
        <dbReference type="EMBL" id="KAI7805196.1"/>
    </source>
</evidence>
<comment type="caution">
    <text evidence="8">The sequence shown here is derived from an EMBL/GenBank/DDBJ whole genome shotgun (WGS) entry which is preliminary data.</text>
</comment>
<feature type="chain" id="PRO_5040838138" evidence="5">
    <location>
        <begin position="30"/>
        <end position="284"/>
    </location>
</feature>
<organism evidence="8 9">
    <name type="scientific">Triplophysa rosa</name>
    <name type="common">Cave loach</name>
    <dbReference type="NCBI Taxonomy" id="992332"/>
    <lineage>
        <taxon>Eukaryota</taxon>
        <taxon>Metazoa</taxon>
        <taxon>Chordata</taxon>
        <taxon>Craniata</taxon>
        <taxon>Vertebrata</taxon>
        <taxon>Euteleostomi</taxon>
        <taxon>Actinopterygii</taxon>
        <taxon>Neopterygii</taxon>
        <taxon>Teleostei</taxon>
        <taxon>Ostariophysi</taxon>
        <taxon>Cypriniformes</taxon>
        <taxon>Nemacheilidae</taxon>
        <taxon>Triplophysa</taxon>
    </lineage>
</organism>
<keyword evidence="3" id="KW-1015">Disulfide bond</keyword>
<feature type="signal peptide" evidence="5">
    <location>
        <begin position="1"/>
        <end position="29"/>
    </location>
</feature>
<dbReference type="FunFam" id="2.60.40.10:FF:000348">
    <property type="entry name" value="Interleukin 20 receptor subunit alpha"/>
    <property type="match status" value="1"/>
</dbReference>
<dbReference type="EMBL" id="JAFHDT010000009">
    <property type="protein sequence ID" value="KAI7805196.1"/>
    <property type="molecule type" value="Genomic_DNA"/>
</dbReference>
<feature type="domain" description="Interferon/interleukin receptor" evidence="7">
    <location>
        <begin position="179"/>
        <end position="283"/>
    </location>
</feature>
<reference evidence="8" key="1">
    <citation type="submission" date="2021-02" db="EMBL/GenBank/DDBJ databases">
        <title>Comparative genomics reveals that relaxation of natural selection precedes convergent phenotypic evolution of cavefish.</title>
        <authorList>
            <person name="Peng Z."/>
        </authorList>
    </citation>
    <scope>NUCLEOTIDE SEQUENCE</scope>
    <source>
        <tissue evidence="8">Muscle</tissue>
    </source>
</reference>
<dbReference type="Proteomes" id="UP001059041">
    <property type="component" value="Linkage Group LG9"/>
</dbReference>
<name>A0A9W8C0M6_TRIRA</name>
<evidence type="ECO:0000256" key="3">
    <source>
        <dbReference type="ARBA" id="ARBA00023157"/>
    </source>
</evidence>